<keyword evidence="2" id="KW-1185">Reference proteome</keyword>
<dbReference type="InterPro" id="IPR010179">
    <property type="entry name" value="CRISPR-assoc_prot_Cse3"/>
</dbReference>
<dbReference type="SUPFAM" id="SSF117987">
    <property type="entry name" value="CRISPR-associated protein"/>
    <property type="match status" value="1"/>
</dbReference>
<reference evidence="1 2" key="1">
    <citation type="submission" date="2015-11" db="EMBL/GenBank/DDBJ databases">
        <title>Draft genome sequences of new species of the genus Lactobacillus isolated from orchardgrass silage.</title>
        <authorList>
            <person name="Tohno M."/>
            <person name="Tanizawa Y."/>
            <person name="Arita M."/>
        </authorList>
    </citation>
    <scope>NUCLEOTIDE SEQUENCE [LARGE SCALE GENOMIC DNA]</scope>
    <source>
        <strain evidence="1 2">IWT126</strain>
    </source>
</reference>
<dbReference type="EMBL" id="BCMG01000001">
    <property type="protein sequence ID" value="GAT17937.1"/>
    <property type="molecule type" value="Genomic_DNA"/>
</dbReference>
<accession>A0A1Z5H3S9</accession>
<dbReference type="STRING" id="1302250.GCA_001313225_00283"/>
<proteinExistence type="predicted"/>
<organism evidence="1 2">
    <name type="scientific">Secundilactobacillus silagei JCM 19001</name>
    <dbReference type="NCBI Taxonomy" id="1302250"/>
    <lineage>
        <taxon>Bacteria</taxon>
        <taxon>Bacillati</taxon>
        <taxon>Bacillota</taxon>
        <taxon>Bacilli</taxon>
        <taxon>Lactobacillales</taxon>
        <taxon>Lactobacillaceae</taxon>
        <taxon>Secundilactobacillus</taxon>
    </lineage>
</organism>
<sequence length="219" mass="24733">MFLSRIKITDKKLQQIQEHITVEPSHNWDKHVLPGELQPSVPREHYWQFERMNKHWYLYMLSEVAPKGAKVGPTSMATGLASKANEHLLDSLLADQPIRFRITANPPRTGESDEKLDPQVIVAEQREWLLNQQAQNGFQILRQISVLSNKDENAYVSDVASSNRPILGRQQNGHSEASRVTFAGDLVVKDLLAFEKMTLNGMASSKNFNFGLLTLMPGA</sequence>
<dbReference type="OrthoDB" id="9795689at2"/>
<name>A0A1Z5H3S9_9LACO</name>
<dbReference type="Proteomes" id="UP000198402">
    <property type="component" value="Unassembled WGS sequence"/>
</dbReference>
<dbReference type="SMART" id="SM01101">
    <property type="entry name" value="CRISPR_assoc"/>
    <property type="match status" value="1"/>
</dbReference>
<dbReference type="AlphaFoldDB" id="A0A1Z5H3S9"/>
<dbReference type="Pfam" id="PF08798">
    <property type="entry name" value="CRISPR_assoc"/>
    <property type="match status" value="1"/>
</dbReference>
<evidence type="ECO:0000313" key="2">
    <source>
        <dbReference type="Proteomes" id="UP000198402"/>
    </source>
</evidence>
<protein>
    <submittedName>
        <fullName evidence="1">CRISPR-associated protein</fullName>
    </submittedName>
</protein>
<comment type="caution">
    <text evidence="1">The sequence shown here is derived from an EMBL/GenBank/DDBJ whole genome shotgun (WGS) entry which is preliminary data.</text>
</comment>
<dbReference type="RefSeq" id="WP_089136047.1">
    <property type="nucleotide sequence ID" value="NZ_BCMG01000001.1"/>
</dbReference>
<gene>
    <name evidence="1" type="ORF">IWT126_00194</name>
</gene>
<evidence type="ECO:0000313" key="1">
    <source>
        <dbReference type="EMBL" id="GAT17937.1"/>
    </source>
</evidence>
<dbReference type="Gene3D" id="3.30.70.1210">
    <property type="entry name" value="Crispr-associated protein, domain 2"/>
    <property type="match status" value="1"/>
</dbReference>